<accession>A0A0F8ZRT6</accession>
<comment type="caution">
    <text evidence="1">The sequence shown here is derived from an EMBL/GenBank/DDBJ whole genome shotgun (WGS) entry which is preliminary data.</text>
</comment>
<dbReference type="AlphaFoldDB" id="A0A0F8ZRT6"/>
<evidence type="ECO:0000313" key="1">
    <source>
        <dbReference type="EMBL" id="KKK88730.1"/>
    </source>
</evidence>
<protein>
    <submittedName>
        <fullName evidence="1">Uncharacterized protein</fullName>
    </submittedName>
</protein>
<name>A0A0F8ZRT6_9ZZZZ</name>
<gene>
    <name evidence="1" type="ORF">LCGC14_2740200</name>
</gene>
<reference evidence="1" key="1">
    <citation type="journal article" date="2015" name="Nature">
        <title>Complex archaea that bridge the gap between prokaryotes and eukaryotes.</title>
        <authorList>
            <person name="Spang A."/>
            <person name="Saw J.H."/>
            <person name="Jorgensen S.L."/>
            <person name="Zaremba-Niedzwiedzka K."/>
            <person name="Martijn J."/>
            <person name="Lind A.E."/>
            <person name="van Eijk R."/>
            <person name="Schleper C."/>
            <person name="Guy L."/>
            <person name="Ettema T.J."/>
        </authorList>
    </citation>
    <scope>NUCLEOTIDE SEQUENCE</scope>
</reference>
<sequence>MTDVLLHIMTASDDFSSNRFLGMDLARISELDQNIHARGNGTMSRFFFRLSPPNNSTAIVHLKFFVNSVLKREIVINGVGQTGKFLPSNQ</sequence>
<proteinExistence type="predicted"/>
<feature type="non-terminal residue" evidence="1">
    <location>
        <position position="90"/>
    </location>
</feature>
<organism evidence="1">
    <name type="scientific">marine sediment metagenome</name>
    <dbReference type="NCBI Taxonomy" id="412755"/>
    <lineage>
        <taxon>unclassified sequences</taxon>
        <taxon>metagenomes</taxon>
        <taxon>ecological metagenomes</taxon>
    </lineage>
</organism>
<dbReference type="EMBL" id="LAZR01049825">
    <property type="protein sequence ID" value="KKK88730.1"/>
    <property type="molecule type" value="Genomic_DNA"/>
</dbReference>